<proteinExistence type="predicted"/>
<dbReference type="InterPro" id="IPR001584">
    <property type="entry name" value="Integrase_cat-core"/>
</dbReference>
<dbReference type="InterPro" id="IPR012337">
    <property type="entry name" value="RNaseH-like_sf"/>
</dbReference>
<evidence type="ECO:0000313" key="2">
    <source>
        <dbReference type="EMBL" id="SDB92557.1"/>
    </source>
</evidence>
<dbReference type="Proteomes" id="UP000242501">
    <property type="component" value="Unassembled WGS sequence"/>
</dbReference>
<feature type="domain" description="Integrase catalytic" evidence="1">
    <location>
        <begin position="234"/>
        <end position="430"/>
    </location>
</feature>
<sequence>MNTSIPIPSIGTRFLFHGSQFEISFIGHGICRYSAIAGGRIFQIPYHQFEEWYKSGQIEYDFNTSNLLVNPEMTAKRIRKLRYIQAALSKLPRPTAVQPLTILIQQIAKEIQDQIPPNPRSVARWIRVYLLSNQCTESLEKKKSGNHYVRFSLEIERLIHQAIQEIYLRSERRDGKDVLAFIVGKAMEHGWTSHKIPCLRTIERRINRLDPYVVINAKKGSRTARKLLKAAGQSIISPTVMALVEIDTHYLDIIIIDDITGAILGRPFLSCAIDVYTRAIVGIYISLYPPSALTTLCVIRNMITRSYQGLSGGIPSQIVPDNGVEFKNNSFARLCETLKITITPSQVGTPNNKPHIESFFRTLTEDLTQKLSGTTFSNSTARGDYNASKTAKMTLADVQKYAEQWINEIYHTRIHSETNRIPILAWEDATKIVKPTSLSDDEASVLCRKPYERSINKGRVLIDYLYYFSPALATFEQQKLTKVIVLVDEIDLGHVFIVDPNDPTNLIKAECTNPSYAQGLTIYAHQEAQKIKKQMAQADVTRLGEKANLLARWHLLKKIQEDLQRKKPKLRQLVIDFPEEIKNLSMPIKPPPIVAEEQQATDGYTAFSSMEI</sequence>
<dbReference type="AlphaFoldDB" id="A0A1G6HE11"/>
<evidence type="ECO:0000313" key="3">
    <source>
        <dbReference type="Proteomes" id="UP000242501"/>
    </source>
</evidence>
<dbReference type="OrthoDB" id="501284at2"/>
<dbReference type="GO" id="GO:0003676">
    <property type="term" value="F:nucleic acid binding"/>
    <property type="evidence" value="ECO:0007669"/>
    <property type="project" value="InterPro"/>
</dbReference>
<dbReference type="GO" id="GO:0015074">
    <property type="term" value="P:DNA integration"/>
    <property type="evidence" value="ECO:0007669"/>
    <property type="project" value="InterPro"/>
</dbReference>
<dbReference type="InterPro" id="IPR015378">
    <property type="entry name" value="Transposase-like_Mu_C"/>
</dbReference>
<name>A0A1G6HE11_9GAMM</name>
<dbReference type="InterPro" id="IPR036397">
    <property type="entry name" value="RNaseH_sf"/>
</dbReference>
<dbReference type="SUPFAM" id="SSF53098">
    <property type="entry name" value="Ribonuclease H-like"/>
    <property type="match status" value="1"/>
</dbReference>
<keyword evidence="3" id="KW-1185">Reference proteome</keyword>
<dbReference type="RefSeq" id="WP_092747836.1">
    <property type="nucleotide sequence ID" value="NZ_FMYL01000005.1"/>
</dbReference>
<organism evidence="2 3">
    <name type="scientific">Acinetobacter boissieri</name>
    <dbReference type="NCBI Taxonomy" id="1219383"/>
    <lineage>
        <taxon>Bacteria</taxon>
        <taxon>Pseudomonadati</taxon>
        <taxon>Pseudomonadota</taxon>
        <taxon>Gammaproteobacteria</taxon>
        <taxon>Moraxellales</taxon>
        <taxon>Moraxellaceae</taxon>
        <taxon>Acinetobacter</taxon>
    </lineage>
</organism>
<dbReference type="Pfam" id="PF09299">
    <property type="entry name" value="Mu-transpos_C"/>
    <property type="match status" value="1"/>
</dbReference>
<gene>
    <name evidence="2" type="ORF">SAMN05421733_10592</name>
</gene>
<evidence type="ECO:0000259" key="1">
    <source>
        <dbReference type="PROSITE" id="PS50994"/>
    </source>
</evidence>
<dbReference type="Gene3D" id="1.10.10.60">
    <property type="entry name" value="Homeodomain-like"/>
    <property type="match status" value="1"/>
</dbReference>
<protein>
    <submittedName>
        <fullName evidence="2">Mu transposase, C-terminal</fullName>
    </submittedName>
</protein>
<reference evidence="3" key="1">
    <citation type="submission" date="2016-09" db="EMBL/GenBank/DDBJ databases">
        <authorList>
            <person name="Varghese N."/>
            <person name="Submissions S."/>
        </authorList>
    </citation>
    <scope>NUCLEOTIDE SEQUENCE [LARGE SCALE GENOMIC DNA]</scope>
    <source>
        <strain evidence="3">ANC 4422</strain>
    </source>
</reference>
<dbReference type="Gene3D" id="3.30.420.10">
    <property type="entry name" value="Ribonuclease H-like superfamily/Ribonuclease H"/>
    <property type="match status" value="1"/>
</dbReference>
<dbReference type="EMBL" id="FMYL01000005">
    <property type="protein sequence ID" value="SDB92557.1"/>
    <property type="molecule type" value="Genomic_DNA"/>
</dbReference>
<accession>A0A1G6HE11</accession>
<dbReference type="STRING" id="1219383.SAMN05421733_10592"/>
<dbReference type="PROSITE" id="PS50994">
    <property type="entry name" value="INTEGRASE"/>
    <property type="match status" value="1"/>
</dbReference>